<reference evidence="1 2" key="1">
    <citation type="journal article" date="2018" name="PLoS Genet.">
        <title>Population sequencing reveals clonal diversity and ancestral inbreeding in the grapevine cultivar Chardonnay.</title>
        <authorList>
            <person name="Roach M.J."/>
            <person name="Johnson D.L."/>
            <person name="Bohlmann J."/>
            <person name="van Vuuren H.J."/>
            <person name="Jones S.J."/>
            <person name="Pretorius I.S."/>
            <person name="Schmidt S.A."/>
            <person name="Borneman A.R."/>
        </authorList>
    </citation>
    <scope>NUCLEOTIDE SEQUENCE [LARGE SCALE GENOMIC DNA]</scope>
    <source>
        <strain evidence="2">cv. Chardonnay</strain>
        <tissue evidence="1">Leaf</tissue>
    </source>
</reference>
<organism evidence="1 2">
    <name type="scientific">Vitis vinifera</name>
    <name type="common">Grape</name>
    <dbReference type="NCBI Taxonomy" id="29760"/>
    <lineage>
        <taxon>Eukaryota</taxon>
        <taxon>Viridiplantae</taxon>
        <taxon>Streptophyta</taxon>
        <taxon>Embryophyta</taxon>
        <taxon>Tracheophyta</taxon>
        <taxon>Spermatophyta</taxon>
        <taxon>Magnoliopsida</taxon>
        <taxon>eudicotyledons</taxon>
        <taxon>Gunneridae</taxon>
        <taxon>Pentapetalae</taxon>
        <taxon>rosids</taxon>
        <taxon>Vitales</taxon>
        <taxon>Vitaceae</taxon>
        <taxon>Viteae</taxon>
        <taxon>Vitis</taxon>
    </lineage>
</organism>
<evidence type="ECO:0000313" key="2">
    <source>
        <dbReference type="Proteomes" id="UP000288805"/>
    </source>
</evidence>
<protein>
    <submittedName>
        <fullName evidence="1">Uncharacterized protein</fullName>
    </submittedName>
</protein>
<sequence length="56" mass="6102">MTHQDAQATSNMVIGMLVGSLDFDLIDTTHVGHSIVDNIMFGGCLVMIGYREMSID</sequence>
<accession>A0A438CD78</accession>
<comment type="caution">
    <text evidence="1">The sequence shown here is derived from an EMBL/GenBank/DDBJ whole genome shotgun (WGS) entry which is preliminary data.</text>
</comment>
<dbReference type="AlphaFoldDB" id="A0A438CD78"/>
<name>A0A438CD78_VITVI</name>
<proteinExistence type="predicted"/>
<dbReference type="EMBL" id="QGNW01002307">
    <property type="protein sequence ID" value="RVW21200.1"/>
    <property type="molecule type" value="Genomic_DNA"/>
</dbReference>
<gene>
    <name evidence="1" type="ORF">CK203_114802</name>
</gene>
<evidence type="ECO:0000313" key="1">
    <source>
        <dbReference type="EMBL" id="RVW21200.1"/>
    </source>
</evidence>
<dbReference type="Proteomes" id="UP000288805">
    <property type="component" value="Unassembled WGS sequence"/>
</dbReference>